<dbReference type="Proteomes" id="UP001158045">
    <property type="component" value="Unassembled WGS sequence"/>
</dbReference>
<dbReference type="EMBL" id="JARYZI010000003">
    <property type="protein sequence ID" value="MDH8677765.1"/>
    <property type="molecule type" value="Genomic_DNA"/>
</dbReference>
<proteinExistence type="inferred from homology"/>
<dbReference type="CDD" id="cd12828">
    <property type="entry name" value="TmCorA-like_1"/>
    <property type="match status" value="1"/>
</dbReference>
<dbReference type="RefSeq" id="WP_281093587.1">
    <property type="nucleotide sequence ID" value="NZ_JARYZI010000003.1"/>
</dbReference>
<feature type="transmembrane region" description="Helical" evidence="8">
    <location>
        <begin position="330"/>
        <end position="350"/>
    </location>
</feature>
<gene>
    <name evidence="8 9" type="primary">corA</name>
    <name evidence="9" type="ORF">QE109_06380</name>
</gene>
<keyword evidence="7 8" id="KW-0472">Membrane</keyword>
<keyword evidence="6 8" id="KW-1133">Transmembrane helix</keyword>
<comment type="caution">
    <text evidence="9">The sequence shown here is derived from an EMBL/GenBank/DDBJ whole genome shotgun (WGS) entry which is preliminary data.</text>
</comment>
<keyword evidence="4 8" id="KW-1003">Cell membrane</keyword>
<protein>
    <recommendedName>
        <fullName evidence="8">Magnesium transport protein CorA</fullName>
    </recommendedName>
</protein>
<evidence type="ECO:0000256" key="8">
    <source>
        <dbReference type="RuleBase" id="RU362010"/>
    </source>
</evidence>
<dbReference type="Gene3D" id="3.30.460.20">
    <property type="entry name" value="CorA soluble domain-like"/>
    <property type="match status" value="1"/>
</dbReference>
<evidence type="ECO:0000256" key="7">
    <source>
        <dbReference type="ARBA" id="ARBA00023136"/>
    </source>
</evidence>
<dbReference type="InterPro" id="IPR002523">
    <property type="entry name" value="MgTranspt_CorA/ZnTranspt_ZntB"/>
</dbReference>
<dbReference type="Pfam" id="PF01544">
    <property type="entry name" value="CorA"/>
    <property type="match status" value="1"/>
</dbReference>
<reference evidence="9 10" key="1">
    <citation type="submission" date="2023-04" db="EMBL/GenBank/DDBJ databases">
        <title>Fusibacter bizertensis strain WBS, isolated from littoral bottom sediments of the Arctic seas - biochemical and genomic analysis.</title>
        <authorList>
            <person name="Brioukhanov A.L."/>
        </authorList>
    </citation>
    <scope>NUCLEOTIDE SEQUENCE [LARGE SCALE GENOMIC DNA]</scope>
    <source>
        <strain evidence="9 10">WBS</strain>
    </source>
</reference>
<dbReference type="PANTHER" id="PTHR46494">
    <property type="entry name" value="CORA FAMILY METAL ION TRANSPORTER (EUROFUNG)"/>
    <property type="match status" value="1"/>
</dbReference>
<keyword evidence="10" id="KW-1185">Reference proteome</keyword>
<dbReference type="PANTHER" id="PTHR46494:SF1">
    <property type="entry name" value="CORA FAMILY METAL ION TRANSPORTER (EUROFUNG)"/>
    <property type="match status" value="1"/>
</dbReference>
<evidence type="ECO:0000256" key="5">
    <source>
        <dbReference type="ARBA" id="ARBA00022692"/>
    </source>
</evidence>
<keyword evidence="8" id="KW-0406">Ion transport</keyword>
<evidence type="ECO:0000256" key="4">
    <source>
        <dbReference type="ARBA" id="ARBA00022475"/>
    </source>
</evidence>
<organism evidence="9 10">
    <name type="scientific">Fusibacter bizertensis</name>
    <dbReference type="NCBI Taxonomy" id="1488331"/>
    <lineage>
        <taxon>Bacteria</taxon>
        <taxon>Bacillati</taxon>
        <taxon>Bacillota</taxon>
        <taxon>Clostridia</taxon>
        <taxon>Eubacteriales</taxon>
        <taxon>Eubacteriales Family XII. Incertae Sedis</taxon>
        <taxon>Fusibacter</taxon>
    </lineage>
</organism>
<dbReference type="NCBIfam" id="TIGR00383">
    <property type="entry name" value="corA"/>
    <property type="match status" value="1"/>
</dbReference>
<keyword evidence="3 8" id="KW-0813">Transport</keyword>
<evidence type="ECO:0000313" key="10">
    <source>
        <dbReference type="Proteomes" id="UP001158045"/>
    </source>
</evidence>
<evidence type="ECO:0000256" key="6">
    <source>
        <dbReference type="ARBA" id="ARBA00022989"/>
    </source>
</evidence>
<keyword evidence="8" id="KW-0460">Magnesium</keyword>
<evidence type="ECO:0000256" key="3">
    <source>
        <dbReference type="ARBA" id="ARBA00022448"/>
    </source>
</evidence>
<dbReference type="InterPro" id="IPR004488">
    <property type="entry name" value="Mg/Co-transport_prot_CorA"/>
</dbReference>
<feature type="transmembrane region" description="Helical" evidence="8">
    <location>
        <begin position="295"/>
        <end position="318"/>
    </location>
</feature>
<keyword evidence="5 8" id="KW-0812">Transmembrane</keyword>
<evidence type="ECO:0000313" key="9">
    <source>
        <dbReference type="EMBL" id="MDH8677765.1"/>
    </source>
</evidence>
<sequence>MKRTKLNLPPESVIYTGDYPNNMTQIQVFAYDSEHMAYDEFTDIDFESELAELLDSDKNIWINVIGLNQVETIISLGELLGLSPLAIEDIVHVAQRSKIEINAPYLFTILKMVYRSKDRLGNFAGEIVHEHLSIVLTDRAVITFQEKDDDVFDFIRQRLKQGNGRLKSSGADYLYYAIIDALVDHQLEILTGMGDLIDAYDQNILEDEKLELDQLFKLRKQILLMRASVMPFKDILIELNGQQTNEWISSEVKVFLKDVSDHVNHVNDLVALYREMVNNIYEMNMMNTSNQLNQVMSILTIFSAIFIPLNFMTGFFGMNFKYFPGLESTLGIPVFLATAFLIFVGMILFFKKKKWF</sequence>
<evidence type="ECO:0000256" key="1">
    <source>
        <dbReference type="ARBA" id="ARBA00004651"/>
    </source>
</evidence>
<name>A0ABT6NBG7_9FIRM</name>
<dbReference type="SUPFAM" id="SSF144083">
    <property type="entry name" value="Magnesium transport protein CorA, transmembrane region"/>
    <property type="match status" value="1"/>
</dbReference>
<accession>A0ABT6NBG7</accession>
<dbReference type="SUPFAM" id="SSF143865">
    <property type="entry name" value="CorA soluble domain-like"/>
    <property type="match status" value="1"/>
</dbReference>
<comment type="function">
    <text evidence="8">Mediates influx of magnesium ions.</text>
</comment>
<comment type="subcellular location">
    <subcellularLocation>
        <location evidence="1">Cell membrane</location>
        <topology evidence="1">Multi-pass membrane protein</topology>
    </subcellularLocation>
    <subcellularLocation>
        <location evidence="8">Membrane</location>
        <topology evidence="8">Multi-pass membrane protein</topology>
    </subcellularLocation>
</comment>
<dbReference type="InterPro" id="IPR045861">
    <property type="entry name" value="CorA_cytoplasmic_dom"/>
</dbReference>
<dbReference type="InterPro" id="IPR045863">
    <property type="entry name" value="CorA_TM1_TM2"/>
</dbReference>
<dbReference type="Gene3D" id="1.20.58.340">
    <property type="entry name" value="Magnesium transport protein CorA, transmembrane region"/>
    <property type="match status" value="2"/>
</dbReference>
<comment type="similarity">
    <text evidence="2 8">Belongs to the CorA metal ion transporter (MIT) (TC 1.A.35) family.</text>
</comment>
<evidence type="ECO:0000256" key="2">
    <source>
        <dbReference type="ARBA" id="ARBA00009765"/>
    </source>
</evidence>